<evidence type="ECO:0000313" key="3">
    <source>
        <dbReference type="EMBL" id="TKG72627.1"/>
    </source>
</evidence>
<dbReference type="Proteomes" id="UP000309992">
    <property type="component" value="Unassembled WGS sequence"/>
</dbReference>
<dbReference type="InterPro" id="IPR029058">
    <property type="entry name" value="AB_hydrolase_fold"/>
</dbReference>
<dbReference type="GO" id="GO:0016787">
    <property type="term" value="F:hydrolase activity"/>
    <property type="evidence" value="ECO:0007669"/>
    <property type="project" value="UniProtKB-KW"/>
</dbReference>
<sequence>MRDRVAEQPAHREDSCMNAGTEVVPEYGSPEPPAGRGTPPAWFSAALRRERHTGEVDVGGVPIRFLAWGEPGSPATILVHGGAAHAMWWAPIAARLDPDSYVVALDLSGHGCSGHRPVYAVEHWAEEIAAVAEAVSPAPATVVAHSLGGIVTSCAMTRADLAGRFRRAVLVDAPVWPDAAAPEQPLADREIRPHRTYANAAEALGRFRLVPPQPCDNDWYVEHIAWHSLRPVAPSGWQWRFDPRIFANPTGDHRITRFEGSLDRAGCPFAVVMGERSYLAPGARAALADRPGTPLRFVPDAAHHVMLDQPLALLSQLRDLLGSWP</sequence>
<accession>A0ABY2S9W8</accession>
<protein>
    <submittedName>
        <fullName evidence="3">Alpha/beta hydrolase</fullName>
    </submittedName>
</protein>
<evidence type="ECO:0000313" key="4">
    <source>
        <dbReference type="Proteomes" id="UP000309992"/>
    </source>
</evidence>
<comment type="caution">
    <text evidence="3">The sequence shown here is derived from an EMBL/GenBank/DDBJ whole genome shotgun (WGS) entry which is preliminary data.</text>
</comment>
<dbReference type="EMBL" id="SWMS01000002">
    <property type="protein sequence ID" value="TKG72627.1"/>
    <property type="molecule type" value="Genomic_DNA"/>
</dbReference>
<keyword evidence="4" id="KW-1185">Reference proteome</keyword>
<evidence type="ECO:0000256" key="1">
    <source>
        <dbReference type="SAM" id="MobiDB-lite"/>
    </source>
</evidence>
<keyword evidence="3" id="KW-0378">Hydrolase</keyword>
<reference evidence="3 4" key="1">
    <citation type="journal article" date="2015" name="Antonie Van Leeuwenhoek">
        <title>Prauserella endophytica sp. nov., an endophytic actinobacterium isolated from Tamarix taklamakanensis.</title>
        <authorList>
            <person name="Liu J.M."/>
            <person name="Habden X."/>
            <person name="Guo L."/>
            <person name="Tuo L."/>
            <person name="Jiang Z.K."/>
            <person name="Liu S.W."/>
            <person name="Liu X.F."/>
            <person name="Chen L."/>
            <person name="Li R.F."/>
            <person name="Zhang Y.Q."/>
            <person name="Sun C.H."/>
        </authorList>
    </citation>
    <scope>NUCLEOTIDE SEQUENCE [LARGE SCALE GENOMIC DNA]</scope>
    <source>
        <strain evidence="3 4">CGMCC 4.7182</strain>
    </source>
</reference>
<feature type="region of interest" description="Disordered" evidence="1">
    <location>
        <begin position="1"/>
        <end position="38"/>
    </location>
</feature>
<proteinExistence type="predicted"/>
<feature type="compositionally biased region" description="Basic and acidic residues" evidence="1">
    <location>
        <begin position="1"/>
        <end position="15"/>
    </location>
</feature>
<dbReference type="PANTHER" id="PTHR43194">
    <property type="entry name" value="HYDROLASE ALPHA/BETA FOLD FAMILY"/>
    <property type="match status" value="1"/>
</dbReference>
<dbReference type="InterPro" id="IPR000073">
    <property type="entry name" value="AB_hydrolase_1"/>
</dbReference>
<dbReference type="Pfam" id="PF12697">
    <property type="entry name" value="Abhydrolase_6"/>
    <property type="match status" value="1"/>
</dbReference>
<name>A0ABY2S9W8_9PSEU</name>
<dbReference type="PANTHER" id="PTHR43194:SF5">
    <property type="entry name" value="PIMELOYL-[ACYL-CARRIER PROTEIN] METHYL ESTER ESTERASE"/>
    <property type="match status" value="1"/>
</dbReference>
<evidence type="ECO:0000259" key="2">
    <source>
        <dbReference type="Pfam" id="PF12697"/>
    </source>
</evidence>
<dbReference type="Gene3D" id="3.40.50.1820">
    <property type="entry name" value="alpha/beta hydrolase"/>
    <property type="match status" value="1"/>
</dbReference>
<dbReference type="InterPro" id="IPR050228">
    <property type="entry name" value="Carboxylesterase_BioH"/>
</dbReference>
<organism evidence="3 4">
    <name type="scientific">Prauserella endophytica</name>
    <dbReference type="NCBI Taxonomy" id="1592324"/>
    <lineage>
        <taxon>Bacteria</taxon>
        <taxon>Bacillati</taxon>
        <taxon>Actinomycetota</taxon>
        <taxon>Actinomycetes</taxon>
        <taxon>Pseudonocardiales</taxon>
        <taxon>Pseudonocardiaceae</taxon>
        <taxon>Prauserella</taxon>
        <taxon>Prauserella coralliicola group</taxon>
    </lineage>
</organism>
<dbReference type="SUPFAM" id="SSF53474">
    <property type="entry name" value="alpha/beta-Hydrolases"/>
    <property type="match status" value="1"/>
</dbReference>
<feature type="domain" description="AB hydrolase-1" evidence="2">
    <location>
        <begin position="77"/>
        <end position="313"/>
    </location>
</feature>
<gene>
    <name evidence="3" type="ORF">FCN18_05130</name>
</gene>